<dbReference type="Proteomes" id="UP001138709">
    <property type="component" value="Unassembled WGS sequence"/>
</dbReference>
<organism evidence="1 2">
    <name type="scientific">Neoroseomonas eburnea</name>
    <dbReference type="NCBI Taxonomy" id="1346889"/>
    <lineage>
        <taxon>Bacteria</taxon>
        <taxon>Pseudomonadati</taxon>
        <taxon>Pseudomonadota</taxon>
        <taxon>Alphaproteobacteria</taxon>
        <taxon>Acetobacterales</taxon>
        <taxon>Acetobacteraceae</taxon>
        <taxon>Neoroseomonas</taxon>
    </lineage>
</organism>
<dbReference type="AlphaFoldDB" id="A0A9X9X710"/>
<accession>A0A9X9X710</accession>
<evidence type="ECO:0000313" key="2">
    <source>
        <dbReference type="Proteomes" id="UP001138709"/>
    </source>
</evidence>
<keyword evidence="2" id="KW-1185">Reference proteome</keyword>
<dbReference type="EMBL" id="JAAEDL010000002">
    <property type="protein sequence ID" value="MBR0679496.1"/>
    <property type="molecule type" value="Genomic_DNA"/>
</dbReference>
<sequence>MMRAELRPAWLMAALGVAQVPLERSAARHRVGIPLANVMRAARKGRLAASGG</sequence>
<evidence type="ECO:0000313" key="1">
    <source>
        <dbReference type="EMBL" id="MBR0679496.1"/>
    </source>
</evidence>
<protein>
    <submittedName>
        <fullName evidence="1">Uncharacterized protein</fullName>
    </submittedName>
</protein>
<name>A0A9X9X710_9PROT</name>
<proteinExistence type="predicted"/>
<comment type="caution">
    <text evidence="1">The sequence shown here is derived from an EMBL/GenBank/DDBJ whole genome shotgun (WGS) entry which is preliminary data.</text>
</comment>
<gene>
    <name evidence="1" type="ORF">GXW74_03290</name>
</gene>
<dbReference type="RefSeq" id="WP_211844848.1">
    <property type="nucleotide sequence ID" value="NZ_JAAEDL010000002.1"/>
</dbReference>
<reference evidence="1" key="1">
    <citation type="submission" date="2020-01" db="EMBL/GenBank/DDBJ databases">
        <authorList>
            <person name="Rat A."/>
        </authorList>
    </citation>
    <scope>NUCLEOTIDE SEQUENCE</scope>
    <source>
        <strain evidence="1">LMG 31228</strain>
    </source>
</reference>
<reference evidence="1" key="2">
    <citation type="journal article" date="2021" name="Syst. Appl. Microbiol.">
        <title>Roseomonas hellenica sp. nov., isolated from roots of wild-growing Alkanna tinctoria.</title>
        <authorList>
            <person name="Rat A."/>
            <person name="Naranjo H.D."/>
            <person name="Lebbe L."/>
            <person name="Cnockaert M."/>
            <person name="Krigas N."/>
            <person name="Grigoriadou K."/>
            <person name="Maloupa E."/>
            <person name="Willems A."/>
        </authorList>
    </citation>
    <scope>NUCLEOTIDE SEQUENCE</scope>
    <source>
        <strain evidence="1">LMG 31228</strain>
    </source>
</reference>